<comment type="caution">
    <text evidence="2">The sequence shown here is derived from an EMBL/GenBank/DDBJ whole genome shotgun (WGS) entry which is preliminary data.</text>
</comment>
<name>X1UXY4_9ZZZZ</name>
<accession>X1UXY4</accession>
<dbReference type="EMBL" id="BARW01021631">
    <property type="protein sequence ID" value="GAI90217.1"/>
    <property type="molecule type" value="Genomic_DNA"/>
</dbReference>
<feature type="non-terminal residue" evidence="2">
    <location>
        <position position="48"/>
    </location>
</feature>
<protein>
    <submittedName>
        <fullName evidence="2">Uncharacterized protein</fullName>
    </submittedName>
</protein>
<organism evidence="2">
    <name type="scientific">marine sediment metagenome</name>
    <dbReference type="NCBI Taxonomy" id="412755"/>
    <lineage>
        <taxon>unclassified sequences</taxon>
        <taxon>metagenomes</taxon>
        <taxon>ecological metagenomes</taxon>
    </lineage>
</organism>
<evidence type="ECO:0000313" key="2">
    <source>
        <dbReference type="EMBL" id="GAJ22319.1"/>
    </source>
</evidence>
<dbReference type="EMBL" id="BARW01037044">
    <property type="protein sequence ID" value="GAJ22319.1"/>
    <property type="molecule type" value="Genomic_DNA"/>
</dbReference>
<sequence>MVCPVRSWVDNLADIRENKQKGGETMTLPGIITGQPISGQQFGQAILN</sequence>
<gene>
    <name evidence="1" type="ORF">S12H4_36302</name>
    <name evidence="2" type="ORF">S12H4_57314</name>
</gene>
<proteinExistence type="predicted"/>
<evidence type="ECO:0000313" key="1">
    <source>
        <dbReference type="EMBL" id="GAI90217.1"/>
    </source>
</evidence>
<reference evidence="2" key="1">
    <citation type="journal article" date="2014" name="Front. Microbiol.">
        <title>High frequency of phylogenetically diverse reductive dehalogenase-homologous genes in deep subseafloor sedimentary metagenomes.</title>
        <authorList>
            <person name="Kawai M."/>
            <person name="Futagami T."/>
            <person name="Toyoda A."/>
            <person name="Takaki Y."/>
            <person name="Nishi S."/>
            <person name="Hori S."/>
            <person name="Arai W."/>
            <person name="Tsubouchi T."/>
            <person name="Morono Y."/>
            <person name="Uchiyama I."/>
            <person name="Ito T."/>
            <person name="Fujiyama A."/>
            <person name="Inagaki F."/>
            <person name="Takami H."/>
        </authorList>
    </citation>
    <scope>NUCLEOTIDE SEQUENCE</scope>
    <source>
        <strain evidence="2">Expedition CK06-06</strain>
    </source>
</reference>
<dbReference type="AlphaFoldDB" id="X1UXY4"/>